<name>A0A8H7HIB6_9AGAM</name>
<evidence type="ECO:0000256" key="1">
    <source>
        <dbReference type="SAM" id="MobiDB-lite"/>
    </source>
</evidence>
<evidence type="ECO:0000313" key="2">
    <source>
        <dbReference type="EMBL" id="KAF8691627.1"/>
    </source>
</evidence>
<sequence length="117" mass="13040">MPRQPKSLEDDRSQYERPRLGPVPSKMAKNTNSDHVRQCIHPIMFGALEENCANAEWETAFGRDPGTTMVAVEDVFQLPPESADLAAPDYALNCTLWGTTFSAGRVEISWVFLANRA</sequence>
<dbReference type="EMBL" id="JACYCD010000558">
    <property type="protein sequence ID" value="KAF8691627.1"/>
    <property type="molecule type" value="Genomic_DNA"/>
</dbReference>
<protein>
    <submittedName>
        <fullName evidence="2">Uncharacterized protein</fullName>
    </submittedName>
</protein>
<dbReference type="Proteomes" id="UP000602905">
    <property type="component" value="Unassembled WGS sequence"/>
</dbReference>
<feature type="non-terminal residue" evidence="2">
    <location>
        <position position="117"/>
    </location>
</feature>
<proteinExistence type="predicted"/>
<feature type="non-terminal residue" evidence="2">
    <location>
        <position position="1"/>
    </location>
</feature>
<accession>A0A8H7HIB6</accession>
<feature type="region of interest" description="Disordered" evidence="1">
    <location>
        <begin position="1"/>
        <end position="32"/>
    </location>
</feature>
<reference evidence="2" key="1">
    <citation type="submission" date="2020-09" db="EMBL/GenBank/DDBJ databases">
        <title>Comparative genome analyses of four rice-infecting Rhizoctonia solani isolates reveal extensive enrichment of homogalacturonan modification genes.</title>
        <authorList>
            <person name="Lee D.-Y."/>
            <person name="Jeon J."/>
            <person name="Kim K.-T."/>
            <person name="Cheong K."/>
            <person name="Song H."/>
            <person name="Choi G."/>
            <person name="Ko J."/>
            <person name="Opiyo S.O."/>
            <person name="Zuo S."/>
            <person name="Madhav S."/>
            <person name="Lee Y.-H."/>
            <person name="Wang G.-L."/>
        </authorList>
    </citation>
    <scope>NUCLEOTIDE SEQUENCE</scope>
    <source>
        <strain evidence="2">AG1-IA WGL</strain>
    </source>
</reference>
<dbReference type="OrthoDB" id="432234at2759"/>
<organism evidence="2 3">
    <name type="scientific">Rhizoctonia solani</name>
    <dbReference type="NCBI Taxonomy" id="456999"/>
    <lineage>
        <taxon>Eukaryota</taxon>
        <taxon>Fungi</taxon>
        <taxon>Dikarya</taxon>
        <taxon>Basidiomycota</taxon>
        <taxon>Agaricomycotina</taxon>
        <taxon>Agaricomycetes</taxon>
        <taxon>Cantharellales</taxon>
        <taxon>Ceratobasidiaceae</taxon>
        <taxon>Rhizoctonia</taxon>
    </lineage>
</organism>
<evidence type="ECO:0000313" key="3">
    <source>
        <dbReference type="Proteomes" id="UP000602905"/>
    </source>
</evidence>
<comment type="caution">
    <text evidence="2">The sequence shown here is derived from an EMBL/GenBank/DDBJ whole genome shotgun (WGS) entry which is preliminary data.</text>
</comment>
<dbReference type="AlphaFoldDB" id="A0A8H7HIB6"/>
<feature type="compositionally biased region" description="Basic and acidic residues" evidence="1">
    <location>
        <begin position="1"/>
        <end position="19"/>
    </location>
</feature>
<gene>
    <name evidence="2" type="ORF">RHS03_08738</name>
</gene>